<keyword evidence="13" id="KW-1185">Reference proteome</keyword>
<dbReference type="EC" id="3.1.26.4" evidence="5"/>
<dbReference type="EMBL" id="CP001804">
    <property type="protein sequence ID" value="ACY18873.1"/>
    <property type="molecule type" value="Genomic_DNA"/>
</dbReference>
<name>D0LP47_HALO1</name>
<dbReference type="InterPro" id="IPR022892">
    <property type="entry name" value="RNaseHI"/>
</dbReference>
<evidence type="ECO:0000313" key="13">
    <source>
        <dbReference type="Proteomes" id="UP000001880"/>
    </source>
</evidence>
<feature type="domain" description="RNase H type-1" evidence="11">
    <location>
        <begin position="81"/>
        <end position="212"/>
    </location>
</feature>
<dbReference type="GO" id="GO:0003676">
    <property type="term" value="F:nucleic acid binding"/>
    <property type="evidence" value="ECO:0007669"/>
    <property type="project" value="InterPro"/>
</dbReference>
<keyword evidence="6" id="KW-0540">Nuclease</keyword>
<dbReference type="PROSITE" id="PS50879">
    <property type="entry name" value="RNASE_H_1"/>
    <property type="match status" value="1"/>
</dbReference>
<evidence type="ECO:0000313" key="12">
    <source>
        <dbReference type="EMBL" id="ACY18873.1"/>
    </source>
</evidence>
<evidence type="ECO:0000256" key="4">
    <source>
        <dbReference type="ARBA" id="ARBA00011245"/>
    </source>
</evidence>
<keyword evidence="8" id="KW-0255">Endonuclease</keyword>
<dbReference type="CDD" id="cd09278">
    <property type="entry name" value="RNase_HI_prokaryote_like"/>
    <property type="match status" value="1"/>
</dbReference>
<dbReference type="eggNOG" id="COG0328">
    <property type="taxonomic scope" value="Bacteria"/>
</dbReference>
<dbReference type="InterPro" id="IPR036397">
    <property type="entry name" value="RNaseH_sf"/>
</dbReference>
<gene>
    <name evidence="12" type="ordered locus">Hoch_6404</name>
</gene>
<evidence type="ECO:0000256" key="1">
    <source>
        <dbReference type="ARBA" id="ARBA00000077"/>
    </source>
</evidence>
<dbReference type="GO" id="GO:0046872">
    <property type="term" value="F:metal ion binding"/>
    <property type="evidence" value="ECO:0007669"/>
    <property type="project" value="UniProtKB-KW"/>
</dbReference>
<dbReference type="GO" id="GO:0004523">
    <property type="term" value="F:RNA-DNA hybrid ribonuclease activity"/>
    <property type="evidence" value="ECO:0007669"/>
    <property type="project" value="UniProtKB-EC"/>
</dbReference>
<dbReference type="AlphaFoldDB" id="D0LP47"/>
<dbReference type="InterPro" id="IPR050092">
    <property type="entry name" value="RNase_H"/>
</dbReference>
<dbReference type="STRING" id="502025.Hoch_6404"/>
<evidence type="ECO:0000256" key="2">
    <source>
        <dbReference type="ARBA" id="ARBA00001946"/>
    </source>
</evidence>
<keyword evidence="9" id="KW-0378">Hydrolase</keyword>
<dbReference type="GO" id="GO:0043137">
    <property type="term" value="P:DNA replication, removal of RNA primer"/>
    <property type="evidence" value="ECO:0007669"/>
    <property type="project" value="TreeGrafter"/>
</dbReference>
<dbReference type="KEGG" id="hoh:Hoch_6404"/>
<dbReference type="Gene3D" id="3.30.420.10">
    <property type="entry name" value="Ribonuclease H-like superfamily/Ribonuclease H"/>
    <property type="match status" value="1"/>
</dbReference>
<evidence type="ECO:0000256" key="8">
    <source>
        <dbReference type="ARBA" id="ARBA00022759"/>
    </source>
</evidence>
<dbReference type="HOGENOM" id="CLU_1228278_0_0_7"/>
<sequence length="215" mass="23313">MPWIRRKLRDKIVFVKTGDDGAPLASRDGRVEIRYQLKAGSKAYRAALRNLEATGEAEDEKPVAIDVFDKADEPGGGEALEKDAIIIYTDGACTGNPGPAGIGAVILDGEERREISEYLGEGTNNIAELVAIERALEAVAPEDARQVVVHSDSSYAIGLLSKGWKPKANVELVGRIRALTAAVRRLRFVKVKGHAGIPENERCDELARDAITRRA</sequence>
<dbReference type="PANTHER" id="PTHR10642:SF26">
    <property type="entry name" value="RIBONUCLEASE H1"/>
    <property type="match status" value="1"/>
</dbReference>
<reference evidence="12 13" key="1">
    <citation type="journal article" date="2010" name="Stand. Genomic Sci.">
        <title>Complete genome sequence of Haliangium ochraceum type strain (SMP-2).</title>
        <authorList>
            <consortium name="US DOE Joint Genome Institute (JGI-PGF)"/>
            <person name="Ivanova N."/>
            <person name="Daum C."/>
            <person name="Lang E."/>
            <person name="Abt B."/>
            <person name="Kopitz M."/>
            <person name="Saunders E."/>
            <person name="Lapidus A."/>
            <person name="Lucas S."/>
            <person name="Glavina Del Rio T."/>
            <person name="Nolan M."/>
            <person name="Tice H."/>
            <person name="Copeland A."/>
            <person name="Cheng J.F."/>
            <person name="Chen F."/>
            <person name="Bruce D."/>
            <person name="Goodwin L."/>
            <person name="Pitluck S."/>
            <person name="Mavromatis K."/>
            <person name="Pati A."/>
            <person name="Mikhailova N."/>
            <person name="Chen A."/>
            <person name="Palaniappan K."/>
            <person name="Land M."/>
            <person name="Hauser L."/>
            <person name="Chang Y.J."/>
            <person name="Jeffries C.D."/>
            <person name="Detter J.C."/>
            <person name="Brettin T."/>
            <person name="Rohde M."/>
            <person name="Goker M."/>
            <person name="Bristow J."/>
            <person name="Markowitz V."/>
            <person name="Eisen J.A."/>
            <person name="Hugenholtz P."/>
            <person name="Kyrpides N.C."/>
            <person name="Klenk H.P."/>
        </authorList>
    </citation>
    <scope>NUCLEOTIDE SEQUENCE [LARGE SCALE GENOMIC DNA]</scope>
    <source>
        <strain evidence="13">DSM 14365 / CIP 107738 / JCM 11303 / AJ 13395 / SMP-2</strain>
    </source>
</reference>
<evidence type="ECO:0000259" key="11">
    <source>
        <dbReference type="PROSITE" id="PS50879"/>
    </source>
</evidence>
<dbReference type="InterPro" id="IPR002156">
    <property type="entry name" value="RNaseH_domain"/>
</dbReference>
<dbReference type="PANTHER" id="PTHR10642">
    <property type="entry name" value="RIBONUCLEASE H1"/>
    <property type="match status" value="1"/>
</dbReference>
<proteinExistence type="inferred from homology"/>
<evidence type="ECO:0000256" key="7">
    <source>
        <dbReference type="ARBA" id="ARBA00022723"/>
    </source>
</evidence>
<dbReference type="Pfam" id="PF00075">
    <property type="entry name" value="RNase_H"/>
    <property type="match status" value="1"/>
</dbReference>
<dbReference type="Proteomes" id="UP000001880">
    <property type="component" value="Chromosome"/>
</dbReference>
<evidence type="ECO:0000256" key="6">
    <source>
        <dbReference type="ARBA" id="ARBA00022722"/>
    </source>
</evidence>
<evidence type="ECO:0000256" key="5">
    <source>
        <dbReference type="ARBA" id="ARBA00012180"/>
    </source>
</evidence>
<comment type="similarity">
    <text evidence="3">Belongs to the RNase H family.</text>
</comment>
<accession>D0LP47</accession>
<comment type="catalytic activity">
    <reaction evidence="1">
        <text>Endonucleolytic cleavage to 5'-phosphomonoester.</text>
        <dbReference type="EC" id="3.1.26.4"/>
    </reaction>
</comment>
<organism evidence="12 13">
    <name type="scientific">Haliangium ochraceum (strain DSM 14365 / JCM 11303 / SMP-2)</name>
    <dbReference type="NCBI Taxonomy" id="502025"/>
    <lineage>
        <taxon>Bacteria</taxon>
        <taxon>Pseudomonadati</taxon>
        <taxon>Myxococcota</taxon>
        <taxon>Polyangia</taxon>
        <taxon>Haliangiales</taxon>
        <taxon>Kofleriaceae</taxon>
        <taxon>Haliangium</taxon>
    </lineage>
</organism>
<evidence type="ECO:0000256" key="10">
    <source>
        <dbReference type="ARBA" id="ARBA00022842"/>
    </source>
</evidence>
<comment type="cofactor">
    <cofactor evidence="2">
        <name>Mg(2+)</name>
        <dbReference type="ChEBI" id="CHEBI:18420"/>
    </cofactor>
</comment>
<evidence type="ECO:0000256" key="9">
    <source>
        <dbReference type="ARBA" id="ARBA00022801"/>
    </source>
</evidence>
<dbReference type="SUPFAM" id="SSF53098">
    <property type="entry name" value="Ribonuclease H-like"/>
    <property type="match status" value="1"/>
</dbReference>
<keyword evidence="10" id="KW-0460">Magnesium</keyword>
<dbReference type="InterPro" id="IPR012337">
    <property type="entry name" value="RNaseH-like_sf"/>
</dbReference>
<keyword evidence="7" id="KW-0479">Metal-binding</keyword>
<evidence type="ECO:0000256" key="3">
    <source>
        <dbReference type="ARBA" id="ARBA00005300"/>
    </source>
</evidence>
<comment type="subunit">
    <text evidence="4">Monomer.</text>
</comment>
<protein>
    <recommendedName>
        <fullName evidence="5">ribonuclease H</fullName>
        <ecNumber evidence="5">3.1.26.4</ecNumber>
    </recommendedName>
</protein>